<dbReference type="EMBL" id="QKTW01000012">
    <property type="protein sequence ID" value="PZF73475.1"/>
    <property type="molecule type" value="Genomic_DNA"/>
</dbReference>
<name>A0A2W2ADF9_9BACT</name>
<protein>
    <recommendedName>
        <fullName evidence="3">Thioesterase domain-containing protein</fullName>
    </recommendedName>
</protein>
<keyword evidence="2" id="KW-0378">Hydrolase</keyword>
<organism evidence="4 5">
    <name type="scientific">Taibaiella soli</name>
    <dbReference type="NCBI Taxonomy" id="1649169"/>
    <lineage>
        <taxon>Bacteria</taxon>
        <taxon>Pseudomonadati</taxon>
        <taxon>Bacteroidota</taxon>
        <taxon>Chitinophagia</taxon>
        <taxon>Chitinophagales</taxon>
        <taxon>Chitinophagaceae</taxon>
        <taxon>Taibaiella</taxon>
    </lineage>
</organism>
<dbReference type="GO" id="GO:0047617">
    <property type="term" value="F:fatty acyl-CoA hydrolase activity"/>
    <property type="evidence" value="ECO:0007669"/>
    <property type="project" value="InterPro"/>
</dbReference>
<feature type="domain" description="Thioesterase" evidence="3">
    <location>
        <begin position="61"/>
        <end position="136"/>
    </location>
</feature>
<dbReference type="InterPro" id="IPR003736">
    <property type="entry name" value="PAAI_dom"/>
</dbReference>
<evidence type="ECO:0000313" key="4">
    <source>
        <dbReference type="EMBL" id="PZF73475.1"/>
    </source>
</evidence>
<dbReference type="Proteomes" id="UP000248745">
    <property type="component" value="Unassembled WGS sequence"/>
</dbReference>
<reference evidence="4 5" key="1">
    <citation type="submission" date="2018-06" db="EMBL/GenBank/DDBJ databases">
        <title>Mucibacter soli gen. nov., sp. nov., a new member of the family Chitinophagaceae producing mucin.</title>
        <authorList>
            <person name="Kim M.-K."/>
            <person name="Park S."/>
            <person name="Kim T.-S."/>
            <person name="Joung Y."/>
            <person name="Han J.-H."/>
            <person name="Kim S.B."/>
        </authorList>
    </citation>
    <scope>NUCLEOTIDE SEQUENCE [LARGE SCALE GENOMIC DNA]</scope>
    <source>
        <strain evidence="4 5">R1-15</strain>
    </source>
</reference>
<dbReference type="Gene3D" id="3.10.129.10">
    <property type="entry name" value="Hotdog Thioesterase"/>
    <property type="match status" value="1"/>
</dbReference>
<comment type="caution">
    <text evidence="4">The sequence shown here is derived from an EMBL/GenBank/DDBJ whole genome shotgun (WGS) entry which is preliminary data.</text>
</comment>
<evidence type="ECO:0000313" key="5">
    <source>
        <dbReference type="Proteomes" id="UP000248745"/>
    </source>
</evidence>
<dbReference type="PANTHER" id="PTHR21660:SF1">
    <property type="entry name" value="ACYL-COENZYME A THIOESTERASE 13"/>
    <property type="match status" value="1"/>
</dbReference>
<dbReference type="InterPro" id="IPR006683">
    <property type="entry name" value="Thioestr_dom"/>
</dbReference>
<dbReference type="InterPro" id="IPR029069">
    <property type="entry name" value="HotDog_dom_sf"/>
</dbReference>
<evidence type="ECO:0000259" key="3">
    <source>
        <dbReference type="Pfam" id="PF03061"/>
    </source>
</evidence>
<accession>A0A2W2ADF9</accession>
<dbReference type="NCBIfam" id="TIGR00369">
    <property type="entry name" value="unchar_dom_1"/>
    <property type="match status" value="1"/>
</dbReference>
<dbReference type="AlphaFoldDB" id="A0A2W2ADF9"/>
<dbReference type="Pfam" id="PF03061">
    <property type="entry name" value="4HBT"/>
    <property type="match status" value="1"/>
</dbReference>
<dbReference type="OrthoDB" id="32575at2"/>
<gene>
    <name evidence="4" type="ORF">DN068_08035</name>
</gene>
<evidence type="ECO:0000256" key="2">
    <source>
        <dbReference type="ARBA" id="ARBA00022801"/>
    </source>
</evidence>
<sequence>MNRNEAAEGTQLDWIKEKYLGKMVTDSRSDAGNWLQLTLEHIEKGTATISLILRKEMTNPYGMIHGGMMSLVMDETIGWAIVSLDADHHYTSLNLNVDFLYAIKEGDRLTSTAKIVRHGKKIIYAECSVYDSKGNLAGRGASNLVVTGMKLKSGE</sequence>
<evidence type="ECO:0000256" key="1">
    <source>
        <dbReference type="ARBA" id="ARBA00008324"/>
    </source>
</evidence>
<comment type="similarity">
    <text evidence="1">Belongs to the thioesterase PaaI family.</text>
</comment>
<dbReference type="SUPFAM" id="SSF54637">
    <property type="entry name" value="Thioesterase/thiol ester dehydrase-isomerase"/>
    <property type="match status" value="1"/>
</dbReference>
<dbReference type="InterPro" id="IPR039298">
    <property type="entry name" value="ACOT13"/>
</dbReference>
<proteinExistence type="inferred from homology"/>
<dbReference type="PANTHER" id="PTHR21660">
    <property type="entry name" value="THIOESTERASE SUPERFAMILY MEMBER-RELATED"/>
    <property type="match status" value="1"/>
</dbReference>
<keyword evidence="5" id="KW-1185">Reference proteome</keyword>
<dbReference type="CDD" id="cd03443">
    <property type="entry name" value="PaaI_thioesterase"/>
    <property type="match status" value="1"/>
</dbReference>
<dbReference type="RefSeq" id="WP_110998394.1">
    <property type="nucleotide sequence ID" value="NZ_QKTW01000012.1"/>
</dbReference>